<keyword evidence="2" id="KW-1185">Reference proteome</keyword>
<protein>
    <submittedName>
        <fullName evidence="1">Uncharacterized protein</fullName>
    </submittedName>
</protein>
<dbReference type="AlphaFoldDB" id="A0A9D4G9X9"/>
<reference evidence="1" key="1">
    <citation type="journal article" date="2019" name="bioRxiv">
        <title>The Genome of the Zebra Mussel, Dreissena polymorpha: A Resource for Invasive Species Research.</title>
        <authorList>
            <person name="McCartney M.A."/>
            <person name="Auch B."/>
            <person name="Kono T."/>
            <person name="Mallez S."/>
            <person name="Zhang Y."/>
            <person name="Obille A."/>
            <person name="Becker A."/>
            <person name="Abrahante J.E."/>
            <person name="Garbe J."/>
            <person name="Badalamenti J.P."/>
            <person name="Herman A."/>
            <person name="Mangelson H."/>
            <person name="Liachko I."/>
            <person name="Sullivan S."/>
            <person name="Sone E.D."/>
            <person name="Koren S."/>
            <person name="Silverstein K.A.T."/>
            <person name="Beckman K.B."/>
            <person name="Gohl D.M."/>
        </authorList>
    </citation>
    <scope>NUCLEOTIDE SEQUENCE</scope>
    <source>
        <strain evidence="1">Duluth1</strain>
        <tissue evidence="1">Whole animal</tissue>
    </source>
</reference>
<dbReference type="EMBL" id="JAIWYP010000006">
    <property type="protein sequence ID" value="KAH3811483.1"/>
    <property type="molecule type" value="Genomic_DNA"/>
</dbReference>
<accession>A0A9D4G9X9</accession>
<dbReference type="Proteomes" id="UP000828390">
    <property type="component" value="Unassembled WGS sequence"/>
</dbReference>
<proteinExistence type="predicted"/>
<evidence type="ECO:0000313" key="2">
    <source>
        <dbReference type="Proteomes" id="UP000828390"/>
    </source>
</evidence>
<evidence type="ECO:0000313" key="1">
    <source>
        <dbReference type="EMBL" id="KAH3811483.1"/>
    </source>
</evidence>
<sequence length="108" mass="12151">MTLHPSGSCVNNWMLKAMAKEAVFPEHKRITNHTVRKFLSVGDAYLAVAACGEGRQHSTGHAYNRSGPNLASRWRIYPGNVVFGYLLFRIAIYNGCLKHSVWHAHYGH</sequence>
<organism evidence="1 2">
    <name type="scientific">Dreissena polymorpha</name>
    <name type="common">Zebra mussel</name>
    <name type="synonym">Mytilus polymorpha</name>
    <dbReference type="NCBI Taxonomy" id="45954"/>
    <lineage>
        <taxon>Eukaryota</taxon>
        <taxon>Metazoa</taxon>
        <taxon>Spiralia</taxon>
        <taxon>Lophotrochozoa</taxon>
        <taxon>Mollusca</taxon>
        <taxon>Bivalvia</taxon>
        <taxon>Autobranchia</taxon>
        <taxon>Heteroconchia</taxon>
        <taxon>Euheterodonta</taxon>
        <taxon>Imparidentia</taxon>
        <taxon>Neoheterodontei</taxon>
        <taxon>Myida</taxon>
        <taxon>Dreissenoidea</taxon>
        <taxon>Dreissenidae</taxon>
        <taxon>Dreissena</taxon>
    </lineage>
</organism>
<name>A0A9D4G9X9_DREPO</name>
<comment type="caution">
    <text evidence="1">The sequence shown here is derived from an EMBL/GenBank/DDBJ whole genome shotgun (WGS) entry which is preliminary data.</text>
</comment>
<reference evidence="1" key="2">
    <citation type="submission" date="2020-11" db="EMBL/GenBank/DDBJ databases">
        <authorList>
            <person name="McCartney M.A."/>
            <person name="Auch B."/>
            <person name="Kono T."/>
            <person name="Mallez S."/>
            <person name="Becker A."/>
            <person name="Gohl D.M."/>
            <person name="Silverstein K.A.T."/>
            <person name="Koren S."/>
            <person name="Bechman K.B."/>
            <person name="Herman A."/>
            <person name="Abrahante J.E."/>
            <person name="Garbe J."/>
        </authorList>
    </citation>
    <scope>NUCLEOTIDE SEQUENCE</scope>
    <source>
        <strain evidence="1">Duluth1</strain>
        <tissue evidence="1">Whole animal</tissue>
    </source>
</reference>
<gene>
    <name evidence="1" type="ORF">DPMN_139893</name>
</gene>